<dbReference type="EMBL" id="BOOJ01000091">
    <property type="protein sequence ID" value="GIH97638.1"/>
    <property type="molecule type" value="Genomic_DNA"/>
</dbReference>
<comment type="caution">
    <text evidence="1">The sequence shown here is derived from an EMBL/GenBank/DDBJ whole genome shotgun (WGS) entry which is preliminary data.</text>
</comment>
<sequence length="87" mass="10110">MGIWGPGNFEEDAAAEHLSLHLIARQSWDGAQLPETDTIREWKKTYMATWDSVIDNLQPRPEYRTQRREVLVRTFDQLAELAARLQA</sequence>
<proteinExistence type="predicted"/>
<name>A0A8J3WPU6_9ACTN</name>
<protein>
    <recommendedName>
        <fullName evidence="3">DUF4259 domain-containing protein</fullName>
    </recommendedName>
</protein>
<evidence type="ECO:0000313" key="1">
    <source>
        <dbReference type="EMBL" id="GIH97638.1"/>
    </source>
</evidence>
<organism evidence="1 2">
    <name type="scientific">Planobispora siamensis</name>
    <dbReference type="NCBI Taxonomy" id="936338"/>
    <lineage>
        <taxon>Bacteria</taxon>
        <taxon>Bacillati</taxon>
        <taxon>Actinomycetota</taxon>
        <taxon>Actinomycetes</taxon>
        <taxon>Streptosporangiales</taxon>
        <taxon>Streptosporangiaceae</taxon>
        <taxon>Planobispora</taxon>
    </lineage>
</organism>
<accession>A0A8J3WPU6</accession>
<evidence type="ECO:0008006" key="3">
    <source>
        <dbReference type="Google" id="ProtNLM"/>
    </source>
</evidence>
<evidence type="ECO:0000313" key="2">
    <source>
        <dbReference type="Proteomes" id="UP000619788"/>
    </source>
</evidence>
<keyword evidence="2" id="KW-1185">Reference proteome</keyword>
<dbReference type="RefSeq" id="WP_204069625.1">
    <property type="nucleotide sequence ID" value="NZ_BOOJ01000091.1"/>
</dbReference>
<dbReference type="AlphaFoldDB" id="A0A8J3WPU6"/>
<dbReference type="Proteomes" id="UP000619788">
    <property type="component" value="Unassembled WGS sequence"/>
</dbReference>
<gene>
    <name evidence="1" type="ORF">Psi01_82680</name>
</gene>
<reference evidence="1 2" key="1">
    <citation type="submission" date="2021-01" db="EMBL/GenBank/DDBJ databases">
        <title>Whole genome shotgun sequence of Planobispora siamensis NBRC 107568.</title>
        <authorList>
            <person name="Komaki H."/>
            <person name="Tamura T."/>
        </authorList>
    </citation>
    <scope>NUCLEOTIDE SEQUENCE [LARGE SCALE GENOMIC DNA]</scope>
    <source>
        <strain evidence="1 2">NBRC 107568</strain>
    </source>
</reference>